<dbReference type="InterPro" id="IPR036390">
    <property type="entry name" value="WH_DNA-bd_sf"/>
</dbReference>
<evidence type="ECO:0000256" key="3">
    <source>
        <dbReference type="ARBA" id="ARBA00023125"/>
    </source>
</evidence>
<dbReference type="Gene3D" id="1.10.10.10">
    <property type="entry name" value="Winged helix-like DNA-binding domain superfamily/Winged helix DNA-binding domain"/>
    <property type="match status" value="1"/>
</dbReference>
<keyword evidence="7" id="KW-1185">Reference proteome</keyword>
<dbReference type="InterPro" id="IPR022687">
    <property type="entry name" value="HTH_DTXR"/>
</dbReference>
<dbReference type="CDD" id="cd00090">
    <property type="entry name" value="HTH_ARSR"/>
    <property type="match status" value="1"/>
</dbReference>
<dbReference type="PANTHER" id="PTHR33238">
    <property type="entry name" value="IRON (METAL) DEPENDENT REPRESSOR, DTXR FAMILY"/>
    <property type="match status" value="1"/>
</dbReference>
<evidence type="ECO:0000259" key="5">
    <source>
        <dbReference type="PROSITE" id="PS50944"/>
    </source>
</evidence>
<dbReference type="PROSITE" id="PS50944">
    <property type="entry name" value="HTH_DTXR"/>
    <property type="match status" value="1"/>
</dbReference>
<dbReference type="InterPro" id="IPR036421">
    <property type="entry name" value="Fe_dep_repressor_sf"/>
</dbReference>
<keyword evidence="2" id="KW-0805">Transcription regulation</keyword>
<dbReference type="InterPro" id="IPR022689">
    <property type="entry name" value="Iron_dep_repressor"/>
</dbReference>
<dbReference type="PANTHER" id="PTHR33238:SF7">
    <property type="entry name" value="IRON-DEPENDENT TRANSCRIPTIONAL REGULATOR"/>
    <property type="match status" value="1"/>
</dbReference>
<dbReference type="GO" id="GO:0046983">
    <property type="term" value="F:protein dimerization activity"/>
    <property type="evidence" value="ECO:0007669"/>
    <property type="project" value="InterPro"/>
</dbReference>
<accession>A0A8J7WAU1</accession>
<dbReference type="Pfam" id="PF01325">
    <property type="entry name" value="Fe_dep_repress"/>
    <property type="match status" value="1"/>
</dbReference>
<dbReference type="InterPro" id="IPR001367">
    <property type="entry name" value="Fe_dep_repressor"/>
</dbReference>
<sequence>MSSLDEFEITPGRAEYLKFILEAGGRVTTMDIARSFGVSPSTGTKVIKDLAEAGLLVHEPYSEAILTENGYKMAQFLERRHKILSLLFSHYGFTPGEACAEVKKFEYYVSREAINRICASCGHPTMSVCGRIDHDEICGIPE</sequence>
<gene>
    <name evidence="6" type="ORF">RJ53_08345</name>
</gene>
<dbReference type="GO" id="GO:0046914">
    <property type="term" value="F:transition metal ion binding"/>
    <property type="evidence" value="ECO:0007669"/>
    <property type="project" value="InterPro"/>
</dbReference>
<evidence type="ECO:0000313" key="7">
    <source>
        <dbReference type="Proteomes" id="UP000730161"/>
    </source>
</evidence>
<dbReference type="RefSeq" id="WP_211531207.1">
    <property type="nucleotide sequence ID" value="NZ_JWHL01000013.1"/>
</dbReference>
<dbReference type="GO" id="GO:0003677">
    <property type="term" value="F:DNA binding"/>
    <property type="evidence" value="ECO:0007669"/>
    <property type="project" value="UniProtKB-KW"/>
</dbReference>
<dbReference type="OrthoDB" id="24735at2157"/>
<keyword evidence="4" id="KW-0804">Transcription</keyword>
<evidence type="ECO:0000256" key="2">
    <source>
        <dbReference type="ARBA" id="ARBA00023015"/>
    </source>
</evidence>
<dbReference type="Pfam" id="PF02742">
    <property type="entry name" value="Fe_dep_repr_C"/>
    <property type="match status" value="1"/>
</dbReference>
<comment type="caution">
    <text evidence="6">The sequence shown here is derived from an EMBL/GenBank/DDBJ whole genome shotgun (WGS) entry which is preliminary data.</text>
</comment>
<dbReference type="InterPro" id="IPR050536">
    <property type="entry name" value="DtxR_MntR_Metal-Reg"/>
</dbReference>
<evidence type="ECO:0000256" key="4">
    <source>
        <dbReference type="ARBA" id="ARBA00023163"/>
    </source>
</evidence>
<organism evidence="6 7">
    <name type="scientific">Methanocalculus chunghsingensis</name>
    <dbReference type="NCBI Taxonomy" id="156457"/>
    <lineage>
        <taxon>Archaea</taxon>
        <taxon>Methanobacteriati</taxon>
        <taxon>Methanobacteriota</taxon>
        <taxon>Stenosarchaea group</taxon>
        <taxon>Methanomicrobia</taxon>
        <taxon>Methanomicrobiales</taxon>
        <taxon>Methanocalculaceae</taxon>
        <taxon>Methanocalculus</taxon>
    </lineage>
</organism>
<dbReference type="SUPFAM" id="SSF46785">
    <property type="entry name" value="Winged helix' DNA-binding domain"/>
    <property type="match status" value="1"/>
</dbReference>
<dbReference type="EMBL" id="JWHL01000013">
    <property type="protein sequence ID" value="MBR1369500.1"/>
    <property type="molecule type" value="Genomic_DNA"/>
</dbReference>
<reference evidence="6" key="1">
    <citation type="submission" date="2014-12" db="EMBL/GenBank/DDBJ databases">
        <authorList>
            <person name="Huang H.-H."/>
            <person name="Chen S.-C."/>
            <person name="Lai M.-C."/>
        </authorList>
    </citation>
    <scope>NUCLEOTIDE SEQUENCE</scope>
    <source>
        <strain evidence="6">K1F9705b</strain>
    </source>
</reference>
<feature type="domain" description="HTH dtxR-type" evidence="5">
    <location>
        <begin position="1"/>
        <end position="67"/>
    </location>
</feature>
<proteinExistence type="inferred from homology"/>
<evidence type="ECO:0000313" key="6">
    <source>
        <dbReference type="EMBL" id="MBR1369500.1"/>
    </source>
</evidence>
<dbReference type="GO" id="GO:0003700">
    <property type="term" value="F:DNA-binding transcription factor activity"/>
    <property type="evidence" value="ECO:0007669"/>
    <property type="project" value="InterPro"/>
</dbReference>
<dbReference type="SMART" id="SM00529">
    <property type="entry name" value="HTH_DTXR"/>
    <property type="match status" value="1"/>
</dbReference>
<name>A0A8J7WAU1_9EURY</name>
<dbReference type="InterPro" id="IPR036388">
    <property type="entry name" value="WH-like_DNA-bd_sf"/>
</dbReference>
<evidence type="ECO:0000256" key="1">
    <source>
        <dbReference type="ARBA" id="ARBA00007871"/>
    </source>
</evidence>
<dbReference type="InterPro" id="IPR011991">
    <property type="entry name" value="ArsR-like_HTH"/>
</dbReference>
<keyword evidence="3 6" id="KW-0238">DNA-binding</keyword>
<dbReference type="AlphaFoldDB" id="A0A8J7WAU1"/>
<comment type="similarity">
    <text evidence="1">Belongs to the DtxR/MntR family.</text>
</comment>
<protein>
    <submittedName>
        <fullName evidence="6">DNA-binding protein</fullName>
    </submittedName>
</protein>
<dbReference type="Proteomes" id="UP000730161">
    <property type="component" value="Unassembled WGS sequence"/>
</dbReference>
<dbReference type="SUPFAM" id="SSF47979">
    <property type="entry name" value="Iron-dependent repressor protein, dimerization domain"/>
    <property type="match status" value="1"/>
</dbReference>